<name>A0A1W0A8S9_9STRA</name>
<evidence type="ECO:0000256" key="1">
    <source>
        <dbReference type="SAM" id="MobiDB-lite"/>
    </source>
</evidence>
<dbReference type="OrthoDB" id="76000at2759"/>
<proteinExistence type="predicted"/>
<evidence type="ECO:0008006" key="4">
    <source>
        <dbReference type="Google" id="ProtNLM"/>
    </source>
</evidence>
<sequence length="312" mass="35070">MDTEDQQTTELLQRLQRSCSIRRSNSTPTCTCDVVCDGSCRQGNNNTENDENDVSGDNEEDEYPEGIDVDAPREAQPEPENIEKIVEEKLPSTEPSAIPPPSRPRRGPPAIIEYMWHGGSLGLEICRSKTKQVFNQTRIPLKWKHGPIGITFSVEKATRQVYVKRVQRDIGNIYPGFVLVLANGVVVTERNFDEVIQELKRNHELGREQILEFVPPPPPPMARVVSSSSPLYQLGVSVHYELMLIGDTRTLYLTLPEIQHCLQTSPRPCKLTFCYNPAAYEHMMVQRKPEGRPPVFDHKVVAAAAIAAVICL</sequence>
<feature type="region of interest" description="Disordered" evidence="1">
    <location>
        <begin position="37"/>
        <end position="106"/>
    </location>
</feature>
<gene>
    <name evidence="2" type="ORF">THRCLA_01262</name>
</gene>
<dbReference type="InterPro" id="IPR036034">
    <property type="entry name" value="PDZ_sf"/>
</dbReference>
<dbReference type="AlphaFoldDB" id="A0A1W0A8S9"/>
<dbReference type="Proteomes" id="UP000243217">
    <property type="component" value="Unassembled WGS sequence"/>
</dbReference>
<feature type="compositionally biased region" description="Acidic residues" evidence="1">
    <location>
        <begin position="48"/>
        <end position="68"/>
    </location>
</feature>
<reference evidence="2 3" key="1">
    <citation type="journal article" date="2014" name="Genome Biol. Evol.">
        <title>The secreted proteins of Achlya hypogyna and Thraustotheca clavata identify the ancestral oomycete secretome and reveal gene acquisitions by horizontal gene transfer.</title>
        <authorList>
            <person name="Misner I."/>
            <person name="Blouin N."/>
            <person name="Leonard G."/>
            <person name="Richards T.A."/>
            <person name="Lane C.E."/>
        </authorList>
    </citation>
    <scope>NUCLEOTIDE SEQUENCE [LARGE SCALE GENOMIC DNA]</scope>
    <source>
        <strain evidence="2 3">ATCC 34112</strain>
    </source>
</reference>
<dbReference type="EMBL" id="JNBS01000315">
    <property type="protein sequence ID" value="OQS06717.1"/>
    <property type="molecule type" value="Genomic_DNA"/>
</dbReference>
<evidence type="ECO:0000313" key="3">
    <source>
        <dbReference type="Proteomes" id="UP000243217"/>
    </source>
</evidence>
<feature type="compositionally biased region" description="Basic and acidic residues" evidence="1">
    <location>
        <begin position="70"/>
        <end position="91"/>
    </location>
</feature>
<organism evidence="2 3">
    <name type="scientific">Thraustotheca clavata</name>
    <dbReference type="NCBI Taxonomy" id="74557"/>
    <lineage>
        <taxon>Eukaryota</taxon>
        <taxon>Sar</taxon>
        <taxon>Stramenopiles</taxon>
        <taxon>Oomycota</taxon>
        <taxon>Saprolegniomycetes</taxon>
        <taxon>Saprolegniales</taxon>
        <taxon>Achlyaceae</taxon>
        <taxon>Thraustotheca</taxon>
    </lineage>
</organism>
<accession>A0A1W0A8S9</accession>
<keyword evidence="3" id="KW-1185">Reference proteome</keyword>
<dbReference type="SUPFAM" id="SSF50156">
    <property type="entry name" value="PDZ domain-like"/>
    <property type="match status" value="1"/>
</dbReference>
<evidence type="ECO:0000313" key="2">
    <source>
        <dbReference type="EMBL" id="OQS06717.1"/>
    </source>
</evidence>
<comment type="caution">
    <text evidence="2">The sequence shown here is derived from an EMBL/GenBank/DDBJ whole genome shotgun (WGS) entry which is preliminary data.</text>
</comment>
<protein>
    <recommendedName>
        <fullName evidence="4">PDZ domain-containing protein</fullName>
    </recommendedName>
</protein>